<evidence type="ECO:0000313" key="19">
    <source>
        <dbReference type="EMBL" id="CAD2072196.1"/>
    </source>
</evidence>
<sequence length="348" mass="39453">MKTQKVDIDAFMKQYFDETDEMILILNRFNQIIKMNNAAQSVLHNQYNKLEITKSLCTICTGFTSPDAQITCKNCFAVSPSNIDGTFQVFMRDKNNTVVPYSGSIVELSGREQLKVLTLQNISEQIKTQEILHQKNITKKIINAQENERKRVSRELHDSVVQELLNVMVDFRLLKYQGEKSMDKQLELMEGTMARLMDDIRRISLELRPSSLDDLGLSAALRSHIKMTEQNFGVDVEFHTNIKDERYTSEIETTVYRVIQEAMHNAVKYSNSEKIFVSVIKESLGNTLNVSIEDQGDGFLLDDTPKGTGLGLYGMKERSEIVNGIVDIHSELGKGTEISLTIPLGVKS</sequence>
<feature type="binding site" evidence="16">
    <location>
        <position position="75"/>
    </location>
    <ligand>
        <name>[4Fe-4S] cluster</name>
        <dbReference type="ChEBI" id="CHEBI:49883"/>
    </ligand>
</feature>
<dbReference type="GO" id="GO:0005506">
    <property type="term" value="F:iron ion binding"/>
    <property type="evidence" value="ECO:0007669"/>
    <property type="project" value="InterPro"/>
</dbReference>
<evidence type="ECO:0000256" key="15">
    <source>
        <dbReference type="PIRNR" id="PIRNR037432"/>
    </source>
</evidence>
<dbReference type="PANTHER" id="PTHR24421:SF10">
    <property type="entry name" value="NITRATE_NITRITE SENSOR PROTEIN NARQ"/>
    <property type="match status" value="1"/>
</dbReference>
<dbReference type="PRINTS" id="PR00344">
    <property type="entry name" value="BCTRLSENSOR"/>
</dbReference>
<keyword evidence="10 15" id="KW-0067">ATP-binding</keyword>
<evidence type="ECO:0000256" key="10">
    <source>
        <dbReference type="ARBA" id="ARBA00022840"/>
    </source>
</evidence>
<evidence type="ECO:0000313" key="20">
    <source>
        <dbReference type="Proteomes" id="UP000521032"/>
    </source>
</evidence>
<dbReference type="InterPro" id="IPR011712">
    <property type="entry name" value="Sig_transdc_His_kin_sub3_dim/P"/>
</dbReference>
<feature type="binding site" evidence="16">
    <location>
        <position position="72"/>
    </location>
    <ligand>
        <name>[4Fe-4S] cluster</name>
        <dbReference type="ChEBI" id="CHEBI:49883"/>
    </ligand>
</feature>
<dbReference type="Gene3D" id="1.20.5.1930">
    <property type="match status" value="1"/>
</dbReference>
<evidence type="ECO:0000256" key="14">
    <source>
        <dbReference type="ARBA" id="ARBA00024827"/>
    </source>
</evidence>
<evidence type="ECO:0000256" key="2">
    <source>
        <dbReference type="ARBA" id="ARBA00004496"/>
    </source>
</evidence>
<dbReference type="GO" id="GO:0005737">
    <property type="term" value="C:cytoplasm"/>
    <property type="evidence" value="ECO:0007669"/>
    <property type="project" value="UniProtKB-SubCell"/>
</dbReference>
<dbReference type="PANTHER" id="PTHR24421">
    <property type="entry name" value="NITRATE/NITRITE SENSOR PROTEIN NARX-RELATED"/>
    <property type="match status" value="1"/>
</dbReference>
<evidence type="ECO:0000256" key="1">
    <source>
        <dbReference type="ARBA" id="ARBA00000085"/>
    </source>
</evidence>
<name>A0A6V7R4E1_9BACL</name>
<dbReference type="Pfam" id="PF07730">
    <property type="entry name" value="HisKA_3"/>
    <property type="match status" value="1"/>
</dbReference>
<keyword evidence="11 16" id="KW-0408">Iron</keyword>
<dbReference type="PROSITE" id="PS50109">
    <property type="entry name" value="HIS_KIN"/>
    <property type="match status" value="1"/>
</dbReference>
<feature type="binding site" evidence="16">
    <location>
        <position position="60"/>
    </location>
    <ligand>
        <name>[4Fe-4S] cluster</name>
        <dbReference type="ChEBI" id="CHEBI:49883"/>
    </ligand>
</feature>
<comment type="cofactor">
    <cofactor evidence="16">
        <name>[4Fe-4S] cluster</name>
        <dbReference type="ChEBI" id="CHEBI:49883"/>
    </cofactor>
    <text evidence="16">Binds 1 [4Fe-4S] cluster.</text>
</comment>
<evidence type="ECO:0000256" key="16">
    <source>
        <dbReference type="PIRSR" id="PIRSR037432-50"/>
    </source>
</evidence>
<keyword evidence="12 15" id="KW-0902">Two-component regulatory system</keyword>
<evidence type="ECO:0000256" key="13">
    <source>
        <dbReference type="ARBA" id="ARBA00023014"/>
    </source>
</evidence>
<keyword evidence="13 16" id="KW-0411">Iron-sulfur</keyword>
<evidence type="ECO:0000256" key="17">
    <source>
        <dbReference type="PIRSR" id="PIRSR037432-51"/>
    </source>
</evidence>
<reference evidence="19 20" key="1">
    <citation type="submission" date="2020-07" db="EMBL/GenBank/DDBJ databases">
        <authorList>
            <person name="Criscuolo A."/>
        </authorList>
    </citation>
    <scope>NUCLEOTIDE SEQUENCE [LARGE SCALE GENOMIC DNA]</scope>
    <source>
        <strain evidence="20">CIP 111030</strain>
    </source>
</reference>
<feature type="binding site" evidence="16">
    <location>
        <position position="57"/>
    </location>
    <ligand>
        <name>[4Fe-4S] cluster</name>
        <dbReference type="ChEBI" id="CHEBI:49883"/>
    </ligand>
</feature>
<dbReference type="InterPro" id="IPR005467">
    <property type="entry name" value="His_kinase_dom"/>
</dbReference>
<comment type="catalytic activity">
    <reaction evidence="1 15">
        <text>ATP + protein L-histidine = ADP + protein N-phospho-L-histidine.</text>
        <dbReference type="EC" id="2.7.13.3"/>
    </reaction>
</comment>
<gene>
    <name evidence="19" type="primary">nreB</name>
    <name evidence="19" type="ORF">JEOSCH030_00209</name>
</gene>
<dbReference type="GO" id="GO:0005524">
    <property type="term" value="F:ATP binding"/>
    <property type="evidence" value="ECO:0007669"/>
    <property type="project" value="UniProtKB-KW"/>
</dbReference>
<dbReference type="SUPFAM" id="SSF55874">
    <property type="entry name" value="ATPase domain of HSP90 chaperone/DNA topoisomerase II/histidine kinase"/>
    <property type="match status" value="1"/>
</dbReference>
<dbReference type="AlphaFoldDB" id="A0A6V7R4E1"/>
<keyword evidence="9 15" id="KW-0418">Kinase</keyword>
<keyword evidence="5 17" id="KW-0597">Phosphoprotein</keyword>
<dbReference type="SMART" id="SM00387">
    <property type="entry name" value="HATPase_c"/>
    <property type="match status" value="1"/>
</dbReference>
<evidence type="ECO:0000256" key="3">
    <source>
        <dbReference type="ARBA" id="ARBA00022485"/>
    </source>
</evidence>
<dbReference type="Gene3D" id="3.30.565.10">
    <property type="entry name" value="Histidine kinase-like ATPase, C-terminal domain"/>
    <property type="match status" value="1"/>
</dbReference>
<feature type="domain" description="Histidine kinase" evidence="18">
    <location>
        <begin position="155"/>
        <end position="346"/>
    </location>
</feature>
<dbReference type="PIRSF" id="PIRSF037432">
    <property type="entry name" value="STHK_NreB"/>
    <property type="match status" value="1"/>
</dbReference>
<evidence type="ECO:0000256" key="7">
    <source>
        <dbReference type="ARBA" id="ARBA00022723"/>
    </source>
</evidence>
<comment type="function">
    <text evidence="14">Member of the two-component regulatory system NreB/NreC involved in the control of dissimilatory nitrate/nitrite reduction in response to oxygen. NreB functions as a direct oxygen sensor histidine kinase which is autophosphorylated, in the absence of oxygen, probably at the conserved histidine residue, and transfers its phosphate group probably to a conserved aspartate residue of NreC. NreB/NreC activates the expression of the nitrate (narGHJI) and nitrite (nir) reductase operons, as well as the putative nitrate transporter gene narT.</text>
</comment>
<dbReference type="CDD" id="cd16917">
    <property type="entry name" value="HATPase_UhpB-NarQ-NarX-like"/>
    <property type="match status" value="1"/>
</dbReference>
<dbReference type="GO" id="GO:0051539">
    <property type="term" value="F:4 iron, 4 sulfur cluster binding"/>
    <property type="evidence" value="ECO:0007669"/>
    <property type="project" value="UniProtKB-KW"/>
</dbReference>
<evidence type="ECO:0000256" key="12">
    <source>
        <dbReference type="ARBA" id="ARBA00023012"/>
    </source>
</evidence>
<keyword evidence="6 15" id="KW-0808">Transferase</keyword>
<dbReference type="InterPro" id="IPR050482">
    <property type="entry name" value="Sensor_HK_TwoCompSys"/>
</dbReference>
<evidence type="ECO:0000256" key="5">
    <source>
        <dbReference type="ARBA" id="ARBA00022553"/>
    </source>
</evidence>
<protein>
    <recommendedName>
        <fullName evidence="15">Sensor histidine kinase</fullName>
        <ecNumber evidence="15">2.7.13.3</ecNumber>
    </recommendedName>
</protein>
<evidence type="ECO:0000256" key="9">
    <source>
        <dbReference type="ARBA" id="ARBA00022777"/>
    </source>
</evidence>
<accession>A0A6V7R4E1</accession>
<dbReference type="GO" id="GO:0046983">
    <property type="term" value="F:protein dimerization activity"/>
    <property type="evidence" value="ECO:0007669"/>
    <property type="project" value="InterPro"/>
</dbReference>
<dbReference type="Pfam" id="PF02518">
    <property type="entry name" value="HATPase_c"/>
    <property type="match status" value="1"/>
</dbReference>
<dbReference type="GO" id="GO:0016020">
    <property type="term" value="C:membrane"/>
    <property type="evidence" value="ECO:0007669"/>
    <property type="project" value="InterPro"/>
</dbReference>
<dbReference type="InterPro" id="IPR017203">
    <property type="entry name" value="Sig_transdc_His_kinase_NreB"/>
</dbReference>
<comment type="subcellular location">
    <subcellularLocation>
        <location evidence="2">Cytoplasm</location>
    </subcellularLocation>
</comment>
<keyword evidence="3 16" id="KW-0004">4Fe-4S</keyword>
<organism evidence="19 20">
    <name type="scientific">Phocicoccus schoeneichii</name>
    <dbReference type="NCBI Taxonomy" id="1812261"/>
    <lineage>
        <taxon>Bacteria</taxon>
        <taxon>Bacillati</taxon>
        <taxon>Bacillota</taxon>
        <taxon>Bacilli</taxon>
        <taxon>Bacillales</taxon>
        <taxon>Salinicoccaceae</taxon>
        <taxon>Phocicoccus</taxon>
    </lineage>
</organism>
<dbReference type="InterPro" id="IPR004358">
    <property type="entry name" value="Sig_transdc_His_kin-like_C"/>
</dbReference>
<comment type="caution">
    <text evidence="19">The sequence shown here is derived from an EMBL/GenBank/DDBJ whole genome shotgun (WGS) entry which is preliminary data.</text>
</comment>
<dbReference type="InterPro" id="IPR036890">
    <property type="entry name" value="HATPase_C_sf"/>
</dbReference>
<evidence type="ECO:0000256" key="4">
    <source>
        <dbReference type="ARBA" id="ARBA00022490"/>
    </source>
</evidence>
<dbReference type="RefSeq" id="WP_229713906.1">
    <property type="nucleotide sequence ID" value="NZ_BMDB01000003.1"/>
</dbReference>
<proteinExistence type="predicted"/>
<evidence type="ECO:0000256" key="11">
    <source>
        <dbReference type="ARBA" id="ARBA00023004"/>
    </source>
</evidence>
<dbReference type="InterPro" id="IPR003594">
    <property type="entry name" value="HATPase_dom"/>
</dbReference>
<keyword evidence="7 16" id="KW-0479">Metal-binding</keyword>
<dbReference type="GO" id="GO:0000155">
    <property type="term" value="F:phosphorelay sensor kinase activity"/>
    <property type="evidence" value="ECO:0007669"/>
    <property type="project" value="InterPro"/>
</dbReference>
<comment type="PTM">
    <text evidence="17">Autophosphorylated.</text>
</comment>
<feature type="modified residue" description="Phosphohistidine; by autocatalysis" evidence="17">
    <location>
        <position position="157"/>
    </location>
</feature>
<keyword evidence="8 15" id="KW-0547">Nucleotide-binding</keyword>
<keyword evidence="4" id="KW-0963">Cytoplasm</keyword>
<evidence type="ECO:0000256" key="6">
    <source>
        <dbReference type="ARBA" id="ARBA00022679"/>
    </source>
</evidence>
<evidence type="ECO:0000256" key="8">
    <source>
        <dbReference type="ARBA" id="ARBA00022741"/>
    </source>
</evidence>
<keyword evidence="20" id="KW-1185">Reference proteome</keyword>
<evidence type="ECO:0000259" key="18">
    <source>
        <dbReference type="PROSITE" id="PS50109"/>
    </source>
</evidence>
<dbReference type="Proteomes" id="UP000521032">
    <property type="component" value="Unassembled WGS sequence"/>
</dbReference>
<dbReference type="EC" id="2.7.13.3" evidence="15"/>
<dbReference type="EMBL" id="CAJEWE010000004">
    <property type="protein sequence ID" value="CAD2072196.1"/>
    <property type="molecule type" value="Genomic_DNA"/>
</dbReference>